<dbReference type="GO" id="GO:0005886">
    <property type="term" value="C:plasma membrane"/>
    <property type="evidence" value="ECO:0007669"/>
    <property type="project" value="UniProtKB-SubCell"/>
</dbReference>
<comment type="subcellular location">
    <subcellularLocation>
        <location evidence="1">Cell membrane</location>
        <topology evidence="1">Multi-pass membrane protein</topology>
    </subcellularLocation>
</comment>
<organism evidence="8 9">
    <name type="scientific">Pengzhenrongella frigida</name>
    <dbReference type="NCBI Taxonomy" id="1259133"/>
    <lineage>
        <taxon>Bacteria</taxon>
        <taxon>Bacillati</taxon>
        <taxon>Actinomycetota</taxon>
        <taxon>Actinomycetes</taxon>
        <taxon>Micrococcales</taxon>
        <taxon>Pengzhenrongella</taxon>
    </lineage>
</organism>
<dbReference type="PANTHER" id="PTHR35007">
    <property type="entry name" value="INTEGRAL MEMBRANE PROTEIN-RELATED"/>
    <property type="match status" value="1"/>
</dbReference>
<evidence type="ECO:0000256" key="6">
    <source>
        <dbReference type="SAM" id="Phobius"/>
    </source>
</evidence>
<feature type="transmembrane region" description="Helical" evidence="6">
    <location>
        <begin position="96"/>
        <end position="117"/>
    </location>
</feature>
<comment type="caution">
    <text evidence="8">The sequence shown here is derived from an EMBL/GenBank/DDBJ whole genome shotgun (WGS) entry which is preliminary data.</text>
</comment>
<reference evidence="8 9" key="1">
    <citation type="submission" date="2019-01" db="EMBL/GenBank/DDBJ databases">
        <title>Novel species of Cellulomonas.</title>
        <authorList>
            <person name="Liu Q."/>
            <person name="Xin Y.-H."/>
        </authorList>
    </citation>
    <scope>NUCLEOTIDE SEQUENCE [LARGE SCALE GENOMIC DNA]</scope>
    <source>
        <strain evidence="8 9">HLT2-17</strain>
    </source>
</reference>
<dbReference type="InterPro" id="IPR042094">
    <property type="entry name" value="T2SS_GspF_sf"/>
</dbReference>
<keyword evidence="3 6" id="KW-0812">Transmembrane</keyword>
<feature type="transmembrane region" description="Helical" evidence="6">
    <location>
        <begin position="6"/>
        <end position="25"/>
    </location>
</feature>
<evidence type="ECO:0000313" key="9">
    <source>
        <dbReference type="Proteomes" id="UP000293764"/>
    </source>
</evidence>
<accession>A0A4Q5N200</accession>
<keyword evidence="2" id="KW-1003">Cell membrane</keyword>
<dbReference type="Proteomes" id="UP000293764">
    <property type="component" value="Unassembled WGS sequence"/>
</dbReference>
<proteinExistence type="predicted"/>
<protein>
    <recommendedName>
        <fullName evidence="7">Type II secretion system protein GspF domain-containing protein</fullName>
    </recommendedName>
</protein>
<feature type="transmembrane region" description="Helical" evidence="6">
    <location>
        <begin position="242"/>
        <end position="267"/>
    </location>
</feature>
<keyword evidence="5 6" id="KW-0472">Membrane</keyword>
<feature type="transmembrane region" description="Helical" evidence="6">
    <location>
        <begin position="279"/>
        <end position="299"/>
    </location>
</feature>
<dbReference type="PANTHER" id="PTHR35007:SF1">
    <property type="entry name" value="PILUS ASSEMBLY PROTEIN"/>
    <property type="match status" value="1"/>
</dbReference>
<dbReference type="EMBL" id="SDWW01000007">
    <property type="protein sequence ID" value="RYV52222.1"/>
    <property type="molecule type" value="Genomic_DNA"/>
</dbReference>
<evidence type="ECO:0000313" key="8">
    <source>
        <dbReference type="EMBL" id="RYV52222.1"/>
    </source>
</evidence>
<evidence type="ECO:0000256" key="2">
    <source>
        <dbReference type="ARBA" id="ARBA00022475"/>
    </source>
</evidence>
<gene>
    <name evidence="8" type="ORF">EUA98_04435</name>
</gene>
<feature type="domain" description="Type II secretion system protein GspF" evidence="7">
    <location>
        <begin position="140"/>
        <end position="259"/>
    </location>
</feature>
<dbReference type="AlphaFoldDB" id="A0A4Q5N200"/>
<dbReference type="Gene3D" id="1.20.81.30">
    <property type="entry name" value="Type II secretion system (T2SS), domain F"/>
    <property type="match status" value="1"/>
</dbReference>
<evidence type="ECO:0000256" key="1">
    <source>
        <dbReference type="ARBA" id="ARBA00004651"/>
    </source>
</evidence>
<dbReference type="InterPro" id="IPR018076">
    <property type="entry name" value="T2SS_GspF_dom"/>
</dbReference>
<sequence>MSLGLITAVLLVTLVLAVVAVATLAGNMSRERELAFAGGSNTERRGVVVRGWLDGWVRRTTWGRRLGALLAGAGLSWGPLGFLVRAGALGAGSVALVYGFVGKIGSAVVLVLVVVGLKKWLEYRRTKRIEHFIGQLPELARILANSAAAGLAVRRGLELAAREMEEPASGEIEQVVGQLAVGQTLEKAMREMQERLPSRELLVLVQTLVIQSRAGGALGSALSGIAATLDERRELRREVRTAVMGVVFGGYTVIGIALSSVLLLNLISPGALDEMVTNPIGQVALAAAGIFFTAGFWLMGKFTKVDV</sequence>
<evidence type="ECO:0000259" key="7">
    <source>
        <dbReference type="Pfam" id="PF00482"/>
    </source>
</evidence>
<evidence type="ECO:0000256" key="5">
    <source>
        <dbReference type="ARBA" id="ARBA00023136"/>
    </source>
</evidence>
<dbReference type="OrthoDB" id="3747101at2"/>
<evidence type="ECO:0000256" key="4">
    <source>
        <dbReference type="ARBA" id="ARBA00022989"/>
    </source>
</evidence>
<evidence type="ECO:0000256" key="3">
    <source>
        <dbReference type="ARBA" id="ARBA00022692"/>
    </source>
</evidence>
<dbReference type="RefSeq" id="WP_130101462.1">
    <property type="nucleotide sequence ID" value="NZ_SDWW01000007.1"/>
</dbReference>
<feature type="transmembrane region" description="Helical" evidence="6">
    <location>
        <begin position="66"/>
        <end position="84"/>
    </location>
</feature>
<keyword evidence="9" id="KW-1185">Reference proteome</keyword>
<keyword evidence="4 6" id="KW-1133">Transmembrane helix</keyword>
<dbReference type="Pfam" id="PF00482">
    <property type="entry name" value="T2SSF"/>
    <property type="match status" value="1"/>
</dbReference>
<name>A0A4Q5N200_9MICO</name>